<dbReference type="EMBL" id="CMVM020000057">
    <property type="status" value="NOT_ANNOTATED_CDS"/>
    <property type="molecule type" value="Genomic_DNA"/>
</dbReference>
<dbReference type="Proteomes" id="UP000024404">
    <property type="component" value="Unassembled WGS sequence"/>
</dbReference>
<feature type="compositionally biased region" description="Polar residues" evidence="2">
    <location>
        <begin position="87"/>
        <end position="97"/>
    </location>
</feature>
<organism evidence="3 4">
    <name type="scientific">Onchocerca volvulus</name>
    <dbReference type="NCBI Taxonomy" id="6282"/>
    <lineage>
        <taxon>Eukaryota</taxon>
        <taxon>Metazoa</taxon>
        <taxon>Ecdysozoa</taxon>
        <taxon>Nematoda</taxon>
        <taxon>Chromadorea</taxon>
        <taxon>Rhabditida</taxon>
        <taxon>Spirurina</taxon>
        <taxon>Spiruromorpha</taxon>
        <taxon>Filarioidea</taxon>
        <taxon>Onchocercidae</taxon>
        <taxon>Onchocerca</taxon>
    </lineage>
</organism>
<evidence type="ECO:0000256" key="2">
    <source>
        <dbReference type="SAM" id="MobiDB-lite"/>
    </source>
</evidence>
<feature type="compositionally biased region" description="Basic residues" evidence="2">
    <location>
        <begin position="23"/>
        <end position="38"/>
    </location>
</feature>
<sequence>MSETNRNAHSIEYISYSPTPRTFRMRNSSHRSTPRFSRRWNNPCNSIPDASRARNILRSPVVRISGREGNSSYSSISEISRIGSDSCSPTPGTSRRGNSPIPGNLEQWNDMQMLYSKAERTKERMMEYREILQCIKNLRTAENEKNRSKNRMLKQKCEKYKQQIAEEKSLRDTLQECFFELENQFNNSAEQLTELQVENEQKRSETVHLQKILNQTWEILIQVRKQDTKKDRIWNLRTKNALHAKRVAEEKLREALEKCAMETKRSAELEESEKMLKTLIEKMKLEMEEKERSCNDSKIRLAVHSEAASSSCRQVIEANKKIAELAYKNKRLFLQLKNIRSELHNFLQDFVNIKAGISQIKSKNKKHDERLQQMDQRFKTEMLPLIQSDQQKNALLAQHSNRISSLLYENMKVKKVVEELHDQSKNMAEIIHNSEAVLHSQHQELGVYEINERIREREIGKLQRQSVITTNQTNLLKAETGKFQQFTYPIYNFAEIRYQIACLLNNIDNVLGVMLQENAEFLAVDGLNLQATRVSAAQDQNSNQNPLNQMQQNFITLNAPFYEEANDEAELPGPSNQDHNIQHNIHLYNDSNDEVNITIC</sequence>
<dbReference type="AlphaFoldDB" id="A0A8R1XR88"/>
<keyword evidence="4" id="KW-1185">Reference proteome</keyword>
<keyword evidence="1" id="KW-0175">Coiled coil</keyword>
<evidence type="ECO:0000256" key="1">
    <source>
        <dbReference type="SAM" id="Coils"/>
    </source>
</evidence>
<proteinExistence type="predicted"/>
<evidence type="ECO:0000313" key="4">
    <source>
        <dbReference type="Proteomes" id="UP000024404"/>
    </source>
</evidence>
<name>A0A8R1XR88_ONCVO</name>
<protein>
    <submittedName>
        <fullName evidence="3">Uncharacterized protein</fullName>
    </submittedName>
</protein>
<accession>A0A8R1XR88</accession>
<reference evidence="3" key="2">
    <citation type="submission" date="2022-06" db="UniProtKB">
        <authorList>
            <consortium name="EnsemblMetazoa"/>
        </authorList>
    </citation>
    <scope>IDENTIFICATION</scope>
</reference>
<feature type="coiled-coil region" evidence="1">
    <location>
        <begin position="118"/>
        <end position="205"/>
    </location>
</feature>
<feature type="region of interest" description="Disordered" evidence="2">
    <location>
        <begin position="22"/>
        <end position="43"/>
    </location>
</feature>
<feature type="compositionally biased region" description="Low complexity" evidence="2">
    <location>
        <begin position="67"/>
        <end position="86"/>
    </location>
</feature>
<feature type="region of interest" description="Disordered" evidence="2">
    <location>
        <begin position="66"/>
        <end position="105"/>
    </location>
</feature>
<evidence type="ECO:0000313" key="3">
    <source>
        <dbReference type="EnsemblMetazoa" id="OVOC1888.1"/>
    </source>
</evidence>
<dbReference type="EnsemblMetazoa" id="OVOC1888.1">
    <property type="protein sequence ID" value="OVOC1888.1"/>
    <property type="gene ID" value="WBGene00238697"/>
</dbReference>
<reference evidence="4" key="1">
    <citation type="submission" date="2013-10" db="EMBL/GenBank/DDBJ databases">
        <title>Genome sequencing of Onchocerca volvulus.</title>
        <authorList>
            <person name="Cotton J."/>
            <person name="Tsai J."/>
            <person name="Stanley E."/>
            <person name="Tracey A."/>
            <person name="Holroyd N."/>
            <person name="Lustigman S."/>
            <person name="Berriman M."/>
        </authorList>
    </citation>
    <scope>NUCLEOTIDE SEQUENCE</scope>
</reference>
<feature type="coiled-coil region" evidence="1">
    <location>
        <begin position="245"/>
        <end position="300"/>
    </location>
</feature>